<feature type="domain" description="Aminoglycoside phosphotransferase" evidence="1">
    <location>
        <begin position="100"/>
        <end position="378"/>
    </location>
</feature>
<evidence type="ECO:0000313" key="3">
    <source>
        <dbReference type="Proteomes" id="UP000078343"/>
    </source>
</evidence>
<dbReference type="EMBL" id="LVYI01000019">
    <property type="protein sequence ID" value="OAP53829.1"/>
    <property type="molecule type" value="Genomic_DNA"/>
</dbReference>
<dbReference type="Pfam" id="PF01636">
    <property type="entry name" value="APH"/>
    <property type="match status" value="1"/>
</dbReference>
<proteinExistence type="predicted"/>
<name>A0A178Z203_9EURO</name>
<dbReference type="STRING" id="1367422.A0A178Z203"/>
<dbReference type="Proteomes" id="UP000078343">
    <property type="component" value="Unassembled WGS sequence"/>
</dbReference>
<dbReference type="AlphaFoldDB" id="A0A178Z203"/>
<comment type="caution">
    <text evidence="2">The sequence shown here is derived from an EMBL/GenBank/DDBJ whole genome shotgun (WGS) entry which is preliminary data.</text>
</comment>
<reference evidence="2 3" key="1">
    <citation type="submission" date="2016-04" db="EMBL/GenBank/DDBJ databases">
        <title>Draft genome of Fonsecaea erecta CBS 125763.</title>
        <authorList>
            <person name="Weiss V.A."/>
            <person name="Vicente V.A."/>
            <person name="Raittz R.T."/>
            <person name="Moreno L.F."/>
            <person name="De Souza E.M."/>
            <person name="Pedrosa F.O."/>
            <person name="Steffens M.B."/>
            <person name="Faoro H."/>
            <person name="Tadra-Sfeir M.Z."/>
            <person name="Najafzadeh M.J."/>
            <person name="Felipe M.S."/>
            <person name="Teixeira M."/>
            <person name="Sun J."/>
            <person name="Xi L."/>
            <person name="Gomes R."/>
            <person name="De Azevedo C.M."/>
            <person name="Salgado C.G."/>
            <person name="Da Silva M.B."/>
            <person name="Nascimento M.F."/>
            <person name="Queiroz-Telles F."/>
            <person name="Attili D.S."/>
            <person name="Gorbushina A."/>
        </authorList>
    </citation>
    <scope>NUCLEOTIDE SEQUENCE [LARGE SCALE GENOMIC DNA]</scope>
    <source>
        <strain evidence="2 3">CBS 125763</strain>
    </source>
</reference>
<sequence length="601" mass="69670">MSGNRFLEYLHRIHTDPWERDYAYTPFHKLAPTPVEPETSLSPEARHELFDYTTGKWLFNEKERLKERKHVFNIDALIRLTALKLGRPLADFGDLVKMYEGRSNRIYHIGFIDGTELIARVPYRHTGPPALAVSNEVATMNLLRHLGFPVPRVILYSANARTAVGAEFIVLEKQLGRKLSDALPDMTRDQLGQLIEHLVHLEKQLADILFPVYGSLFYKSDLPKDMATVPFSDAAGFQDLCIGPLMAPTNWYKGRNTLNVNCGPFQGARQVMESVGIRELRALDTFYQGQLVSRRVARAALNANCDAEEERMPMTQQENKVEGLADYLRIVQYLVPSDEWLLKPVLRHPKLIPRHIYVNDKLEVVGLLDWRYCCVMPRFLAAGSPEYLRCHDDQPHSLEEPEFPRGLEYMNRRSRDRAFEDWDDRWQHWVFMIATQRIDPERFRVFTRPSYCWVLKLFHDAAEFCEENKTLRAGLVHAMRHWDELIYDNGHTQTRMDGQYSLPAVPPCPLFFTELEAQRAFRGLDRHDEATHLLDNMRNHIGIDPDGWVSPRAYLEAVHREAEIRRDFMANLNTDADRKRAAACWPFANCKAEGCNVLMFS</sequence>
<dbReference type="InterPro" id="IPR011009">
    <property type="entry name" value="Kinase-like_dom_sf"/>
</dbReference>
<protein>
    <recommendedName>
        <fullName evidence="1">Aminoglycoside phosphotransferase domain-containing protein</fullName>
    </recommendedName>
</protein>
<keyword evidence="3" id="KW-1185">Reference proteome</keyword>
<accession>A0A178Z203</accession>
<evidence type="ECO:0000313" key="2">
    <source>
        <dbReference type="EMBL" id="OAP53829.1"/>
    </source>
</evidence>
<dbReference type="Gene3D" id="3.30.200.20">
    <property type="entry name" value="Phosphorylase Kinase, domain 1"/>
    <property type="match status" value="1"/>
</dbReference>
<dbReference type="PANTHER" id="PTHR36091:SF2">
    <property type="entry name" value="AMINOGLYCOSIDE PHOSPHOTRANSFERASE DOMAIN-CONTAINING PROTEIN"/>
    <property type="match status" value="1"/>
</dbReference>
<dbReference type="InterPro" id="IPR051035">
    <property type="entry name" value="Mito_inheritance_9"/>
</dbReference>
<dbReference type="GO" id="GO:0005739">
    <property type="term" value="C:mitochondrion"/>
    <property type="evidence" value="ECO:0007669"/>
    <property type="project" value="TreeGrafter"/>
</dbReference>
<dbReference type="SUPFAM" id="SSF56112">
    <property type="entry name" value="Protein kinase-like (PK-like)"/>
    <property type="match status" value="1"/>
</dbReference>
<gene>
    <name evidence="2" type="ORF">AYL99_11952</name>
</gene>
<dbReference type="OrthoDB" id="4154601at2759"/>
<dbReference type="GeneID" id="30016119"/>
<organism evidence="2 3">
    <name type="scientific">Fonsecaea erecta</name>
    <dbReference type="NCBI Taxonomy" id="1367422"/>
    <lineage>
        <taxon>Eukaryota</taxon>
        <taxon>Fungi</taxon>
        <taxon>Dikarya</taxon>
        <taxon>Ascomycota</taxon>
        <taxon>Pezizomycotina</taxon>
        <taxon>Eurotiomycetes</taxon>
        <taxon>Chaetothyriomycetidae</taxon>
        <taxon>Chaetothyriales</taxon>
        <taxon>Herpotrichiellaceae</taxon>
        <taxon>Fonsecaea</taxon>
    </lineage>
</organism>
<dbReference type="PANTHER" id="PTHR36091">
    <property type="entry name" value="ALTERED INHERITANCE OF MITOCHONDRIA PROTEIN 9, MITOCHONDRIAL"/>
    <property type="match status" value="1"/>
</dbReference>
<dbReference type="RefSeq" id="XP_018687196.1">
    <property type="nucleotide sequence ID" value="XM_018843456.1"/>
</dbReference>
<evidence type="ECO:0000259" key="1">
    <source>
        <dbReference type="Pfam" id="PF01636"/>
    </source>
</evidence>
<dbReference type="InterPro" id="IPR002575">
    <property type="entry name" value="Aminoglycoside_PTrfase"/>
</dbReference>